<dbReference type="GO" id="GO:0051879">
    <property type="term" value="F:Hsp90 protein binding"/>
    <property type="evidence" value="ECO:0007669"/>
    <property type="project" value="TreeGrafter"/>
</dbReference>
<dbReference type="SUPFAM" id="SSF52047">
    <property type="entry name" value="RNI-like"/>
    <property type="match status" value="1"/>
</dbReference>
<dbReference type="PANTHER" id="PTHR22904">
    <property type="entry name" value="TPR REPEAT CONTAINING PROTEIN"/>
    <property type="match status" value="1"/>
</dbReference>
<reference evidence="6" key="1">
    <citation type="journal article" date="2020" name="Stud. Mycol.">
        <title>101 Dothideomycetes genomes: A test case for predicting lifestyles and emergence of pathogens.</title>
        <authorList>
            <person name="Haridas S."/>
            <person name="Albert R."/>
            <person name="Binder M."/>
            <person name="Bloem J."/>
            <person name="LaButti K."/>
            <person name="Salamov A."/>
            <person name="Andreopoulos B."/>
            <person name="Baker S."/>
            <person name="Barry K."/>
            <person name="Bills G."/>
            <person name="Bluhm B."/>
            <person name="Cannon C."/>
            <person name="Castanera R."/>
            <person name="Culley D."/>
            <person name="Daum C."/>
            <person name="Ezra D."/>
            <person name="Gonzalez J."/>
            <person name="Henrissat B."/>
            <person name="Kuo A."/>
            <person name="Liang C."/>
            <person name="Lipzen A."/>
            <person name="Lutzoni F."/>
            <person name="Magnuson J."/>
            <person name="Mondo S."/>
            <person name="Nolan M."/>
            <person name="Ohm R."/>
            <person name="Pangilinan J."/>
            <person name="Park H.-J."/>
            <person name="Ramirez L."/>
            <person name="Alfaro M."/>
            <person name="Sun H."/>
            <person name="Tritt A."/>
            <person name="Yoshinaga Y."/>
            <person name="Zwiers L.-H."/>
            <person name="Turgeon B."/>
            <person name="Goodwin S."/>
            <person name="Spatafora J."/>
            <person name="Crous P."/>
            <person name="Grigoriev I."/>
        </authorList>
    </citation>
    <scope>NUCLEOTIDE SEQUENCE [LARGE SCALE GENOMIC DNA]</scope>
    <source>
        <strain evidence="6">CBS 304.66</strain>
    </source>
</reference>
<dbReference type="SUPFAM" id="SSF81383">
    <property type="entry name" value="F-box domain"/>
    <property type="match status" value="1"/>
</dbReference>
<evidence type="ECO:0000313" key="5">
    <source>
        <dbReference type="EMBL" id="KAF2268343.1"/>
    </source>
</evidence>
<keyword evidence="1" id="KW-0677">Repeat</keyword>
<organism evidence="5 6">
    <name type="scientific">Lojkania enalia</name>
    <dbReference type="NCBI Taxonomy" id="147567"/>
    <lineage>
        <taxon>Eukaryota</taxon>
        <taxon>Fungi</taxon>
        <taxon>Dikarya</taxon>
        <taxon>Ascomycota</taxon>
        <taxon>Pezizomycotina</taxon>
        <taxon>Dothideomycetes</taxon>
        <taxon>Pleosporomycetidae</taxon>
        <taxon>Pleosporales</taxon>
        <taxon>Pleosporales incertae sedis</taxon>
        <taxon>Lojkania</taxon>
    </lineage>
</organism>
<keyword evidence="6" id="KW-1185">Reference proteome</keyword>
<accession>A0A9P4KGJ0</accession>
<dbReference type="EMBL" id="ML986587">
    <property type="protein sequence ID" value="KAF2268343.1"/>
    <property type="molecule type" value="Genomic_DNA"/>
</dbReference>
<feature type="domain" description="F-box" evidence="4">
    <location>
        <begin position="133"/>
        <end position="180"/>
    </location>
</feature>
<name>A0A9P4KGJ0_9PLEO</name>
<sequence length="589" mass="66449">MARTMSPEEYLELGKIHYNQKQYERAVEAFTNGIEAATIPSIGLYDHRAASYAKLNDLKSAVKDGREMIKLDKMNVKGYLRTGSVLEKMNKLETAIGIYRYGMKHVSMENKSFKLLRRLHDEFTRKLSPAKAVDPFTVFPPELIEMVISYFTFKDIVNCHRVCKDWRTYLINNSKLWIDLDLSGARKDVSRIFVRNALYRSKYHIERATIHRFKHFDVLLSLATACRDVLTQLEFISGPVNVDRIVEVVQCAQNLKELIYRDNISLDAVAHIMHRGKSLERVEFTSIAASRSDAVWKGKFPKLDTLVLNGPTNGAPRALNTTSLTMQTPALRVLTLTNWSGGGNFSEPLDFSRLSLEKLTLTKYNFQVFPALPPTLTHLILEPAYGLYVPAGQNDNSSPWTRLCWRNILNSHLPALRHLSLSNFVALSPSFFSLLLETRTNDNKDPEVLDCYTLSTMTTLHHLSIRNSTFSADRHHGPFSTEGILGPLRILSPSLQCLTYASMMCSDDDVEELVHPLLNLEAIDLSNTNITGAGVKMLADGLPKLAQLNVDGCSRISSRDAIDYAEKKGIRVSWRMKQTGGGGRKVRYG</sequence>
<dbReference type="Gene3D" id="1.20.1280.50">
    <property type="match status" value="1"/>
</dbReference>
<dbReference type="InterPro" id="IPR032675">
    <property type="entry name" value="LRR_dom_sf"/>
</dbReference>
<evidence type="ECO:0000256" key="1">
    <source>
        <dbReference type="ARBA" id="ARBA00022737"/>
    </source>
</evidence>
<dbReference type="SMART" id="SM00028">
    <property type="entry name" value="TPR"/>
    <property type="match status" value="3"/>
</dbReference>
<proteinExistence type="predicted"/>
<dbReference type="OrthoDB" id="629492at2759"/>
<dbReference type="AlphaFoldDB" id="A0A9P4KGJ0"/>
<dbReference type="PANTHER" id="PTHR22904:SF523">
    <property type="entry name" value="STRESS-INDUCED-PHOSPHOPROTEIN 1"/>
    <property type="match status" value="1"/>
</dbReference>
<evidence type="ECO:0000256" key="3">
    <source>
        <dbReference type="PROSITE-ProRule" id="PRU00339"/>
    </source>
</evidence>
<dbReference type="Proteomes" id="UP000800093">
    <property type="component" value="Unassembled WGS sequence"/>
</dbReference>
<keyword evidence="2 3" id="KW-0802">TPR repeat</keyword>
<dbReference type="Pfam" id="PF12937">
    <property type="entry name" value="F-box-like"/>
    <property type="match status" value="1"/>
</dbReference>
<dbReference type="Gene3D" id="3.80.10.10">
    <property type="entry name" value="Ribonuclease Inhibitor"/>
    <property type="match status" value="1"/>
</dbReference>
<dbReference type="InterPro" id="IPR019734">
    <property type="entry name" value="TPR_rpt"/>
</dbReference>
<dbReference type="PROSITE" id="PS50005">
    <property type="entry name" value="TPR"/>
    <property type="match status" value="1"/>
</dbReference>
<dbReference type="InterPro" id="IPR011990">
    <property type="entry name" value="TPR-like_helical_dom_sf"/>
</dbReference>
<evidence type="ECO:0000313" key="6">
    <source>
        <dbReference type="Proteomes" id="UP000800093"/>
    </source>
</evidence>
<feature type="repeat" description="TPR" evidence="3">
    <location>
        <begin position="7"/>
        <end position="40"/>
    </location>
</feature>
<evidence type="ECO:0000256" key="2">
    <source>
        <dbReference type="ARBA" id="ARBA00022803"/>
    </source>
</evidence>
<comment type="caution">
    <text evidence="5">The sequence shown here is derived from an EMBL/GenBank/DDBJ whole genome shotgun (WGS) entry which is preliminary data.</text>
</comment>
<dbReference type="Gene3D" id="1.25.40.10">
    <property type="entry name" value="Tetratricopeptide repeat domain"/>
    <property type="match status" value="1"/>
</dbReference>
<gene>
    <name evidence="5" type="ORF">CC78DRAFT_530257</name>
</gene>
<dbReference type="PROSITE" id="PS50181">
    <property type="entry name" value="FBOX"/>
    <property type="match status" value="1"/>
</dbReference>
<dbReference type="InterPro" id="IPR001810">
    <property type="entry name" value="F-box_dom"/>
</dbReference>
<protein>
    <recommendedName>
        <fullName evidence="4">F-box domain-containing protein</fullName>
    </recommendedName>
</protein>
<dbReference type="SMART" id="SM00256">
    <property type="entry name" value="FBOX"/>
    <property type="match status" value="1"/>
</dbReference>
<dbReference type="SUPFAM" id="SSF48452">
    <property type="entry name" value="TPR-like"/>
    <property type="match status" value="1"/>
</dbReference>
<dbReference type="InterPro" id="IPR036047">
    <property type="entry name" value="F-box-like_dom_sf"/>
</dbReference>
<evidence type="ECO:0000259" key="4">
    <source>
        <dbReference type="PROSITE" id="PS50181"/>
    </source>
</evidence>